<reference evidence="1" key="2">
    <citation type="submission" date="2021-09" db="EMBL/GenBank/DDBJ databases">
        <authorList>
            <person name="Jia N."/>
            <person name="Wang J."/>
            <person name="Shi W."/>
            <person name="Du L."/>
            <person name="Sun Y."/>
            <person name="Zhan W."/>
            <person name="Jiang J."/>
            <person name="Wang Q."/>
            <person name="Zhang B."/>
            <person name="Ji P."/>
            <person name="Sakyi L.B."/>
            <person name="Cui X."/>
            <person name="Yuan T."/>
            <person name="Jiang B."/>
            <person name="Yang W."/>
            <person name="Lam T.T.-Y."/>
            <person name="Chang Q."/>
            <person name="Ding S."/>
            <person name="Wang X."/>
            <person name="Zhu J."/>
            <person name="Ruan X."/>
            <person name="Zhao L."/>
            <person name="Wei J."/>
            <person name="Que T."/>
            <person name="Du C."/>
            <person name="Cheng J."/>
            <person name="Dai P."/>
            <person name="Han X."/>
            <person name="Huang E."/>
            <person name="Gao Y."/>
            <person name="Liu J."/>
            <person name="Shao H."/>
            <person name="Ye R."/>
            <person name="Li L."/>
            <person name="Wei W."/>
            <person name="Wang X."/>
            <person name="Wang C."/>
            <person name="Huo Q."/>
            <person name="Li W."/>
            <person name="Guo W."/>
            <person name="Chen H."/>
            <person name="Chen S."/>
            <person name="Zhou L."/>
            <person name="Zhou L."/>
            <person name="Ni X."/>
            <person name="Tian J."/>
            <person name="Zhou Y."/>
            <person name="Sheng Y."/>
            <person name="Liu T."/>
            <person name="Pan Y."/>
            <person name="Xia L."/>
            <person name="Li J."/>
            <person name="Zhao F."/>
            <person name="Cao W."/>
        </authorList>
    </citation>
    <scope>NUCLEOTIDE SEQUENCE</scope>
    <source>
        <strain evidence="1">Rsan-2018</strain>
        <tissue evidence="1">Larvae</tissue>
    </source>
</reference>
<dbReference type="Gene3D" id="3.80.10.10">
    <property type="entry name" value="Ribonuclease Inhibitor"/>
    <property type="match status" value="1"/>
</dbReference>
<accession>A0A9D4SRQ6</accession>
<reference evidence="1" key="1">
    <citation type="journal article" date="2020" name="Cell">
        <title>Large-Scale Comparative Analyses of Tick Genomes Elucidate Their Genetic Diversity and Vector Capacities.</title>
        <authorList>
            <consortium name="Tick Genome and Microbiome Consortium (TIGMIC)"/>
            <person name="Jia N."/>
            <person name="Wang J."/>
            <person name="Shi W."/>
            <person name="Du L."/>
            <person name="Sun Y."/>
            <person name="Zhan W."/>
            <person name="Jiang J.F."/>
            <person name="Wang Q."/>
            <person name="Zhang B."/>
            <person name="Ji P."/>
            <person name="Bell-Sakyi L."/>
            <person name="Cui X.M."/>
            <person name="Yuan T.T."/>
            <person name="Jiang B.G."/>
            <person name="Yang W.F."/>
            <person name="Lam T.T."/>
            <person name="Chang Q.C."/>
            <person name="Ding S.J."/>
            <person name="Wang X.J."/>
            <person name="Zhu J.G."/>
            <person name="Ruan X.D."/>
            <person name="Zhao L."/>
            <person name="Wei J.T."/>
            <person name="Ye R.Z."/>
            <person name="Que T.C."/>
            <person name="Du C.H."/>
            <person name="Zhou Y.H."/>
            <person name="Cheng J.X."/>
            <person name="Dai P.F."/>
            <person name="Guo W.B."/>
            <person name="Han X.H."/>
            <person name="Huang E.J."/>
            <person name="Li L.F."/>
            <person name="Wei W."/>
            <person name="Gao Y.C."/>
            <person name="Liu J.Z."/>
            <person name="Shao H.Z."/>
            <person name="Wang X."/>
            <person name="Wang C.C."/>
            <person name="Yang T.C."/>
            <person name="Huo Q.B."/>
            <person name="Li W."/>
            <person name="Chen H.Y."/>
            <person name="Chen S.E."/>
            <person name="Zhou L.G."/>
            <person name="Ni X.B."/>
            <person name="Tian J.H."/>
            <person name="Sheng Y."/>
            <person name="Liu T."/>
            <person name="Pan Y.S."/>
            <person name="Xia L.Y."/>
            <person name="Li J."/>
            <person name="Zhao F."/>
            <person name="Cao W.C."/>
        </authorList>
    </citation>
    <scope>NUCLEOTIDE SEQUENCE</scope>
    <source>
        <strain evidence="1">Rsan-2018</strain>
    </source>
</reference>
<evidence type="ECO:0000313" key="1">
    <source>
        <dbReference type="EMBL" id="KAH7942818.1"/>
    </source>
</evidence>
<keyword evidence="2" id="KW-1185">Reference proteome</keyword>
<sequence>MAGTSAAPPSYLFSTDDDGPCAEVILFSCTRGQTRVCHLLSHLTDLNHVLWNVGLQLRELDAGEQLGDLVVATVPGTCQKYRQCNVCAHNEELAVSYLRCLLRVHRCIVSAEMNCGVANSAMVIEALESSSSLRQLTVRGTELQDEREAHPHWPAQASVGVPGYIFPNDLLDTPIIPRLLLRGSGATLTSLDVAELVMTPSGVNMLSTALLENETVTELAVGHDVFAWSPGDDPYVFPFERYLRKKNATLKKLALRTFVPLCGIGRLRSLAGTISSMTTLEELYVQWPSRKELCAMFATIVFQSGSLRTVSLLLRHIHGETDVLPPFEEGEVPRLRSWRSVLRENRVLRNLDLDVSWCRTKHCIRLLVALARNDVTLVALSLRNLLDDGCLKAACEAIRNRGLGDRVCIKDHMVEFGDPLILPLCPEVTAVTVSSQFLIQIESVLRNVFETLATCHNVTSLRLLLHTCNSPTFDSLAAYIEGASTLKEIKLRIETGSSYDSDDEQVAMDDDDIDESVTQALQLLYKALCSNLYITKLQLFSRITLSDDDCRMFAEYATLNSRCLYELSLKHVSSPGHFARRLGPPFRRNYSLLLLEVPVCVKPDPDMCGAQDVVRRNCGLVDRASRFVMGERDRYGASALEFVSKHPKLVENVQRDAALPGDAEARNKIAGVTRHLRCIDLHEFMRMTGVVKREVVWDYREEDDRTQMDKLNYYCWKHVRQYLKLTDVMAGWDPV</sequence>
<dbReference type="AlphaFoldDB" id="A0A9D4SRQ6"/>
<gene>
    <name evidence="1" type="ORF">HPB52_001600</name>
</gene>
<protein>
    <recommendedName>
        <fullName evidence="3">Nlr family card domain protein</fullName>
    </recommendedName>
</protein>
<dbReference type="Proteomes" id="UP000821837">
    <property type="component" value="Unassembled WGS sequence"/>
</dbReference>
<dbReference type="EMBL" id="JABSTV010001253">
    <property type="protein sequence ID" value="KAH7942818.1"/>
    <property type="molecule type" value="Genomic_DNA"/>
</dbReference>
<dbReference type="VEuPathDB" id="VectorBase:RSAN_039918"/>
<evidence type="ECO:0008006" key="3">
    <source>
        <dbReference type="Google" id="ProtNLM"/>
    </source>
</evidence>
<evidence type="ECO:0000313" key="2">
    <source>
        <dbReference type="Proteomes" id="UP000821837"/>
    </source>
</evidence>
<dbReference type="SUPFAM" id="SSF52047">
    <property type="entry name" value="RNI-like"/>
    <property type="match status" value="2"/>
</dbReference>
<comment type="caution">
    <text evidence="1">The sequence shown here is derived from an EMBL/GenBank/DDBJ whole genome shotgun (WGS) entry which is preliminary data.</text>
</comment>
<organism evidence="1 2">
    <name type="scientific">Rhipicephalus sanguineus</name>
    <name type="common">Brown dog tick</name>
    <name type="synonym">Ixodes sanguineus</name>
    <dbReference type="NCBI Taxonomy" id="34632"/>
    <lineage>
        <taxon>Eukaryota</taxon>
        <taxon>Metazoa</taxon>
        <taxon>Ecdysozoa</taxon>
        <taxon>Arthropoda</taxon>
        <taxon>Chelicerata</taxon>
        <taxon>Arachnida</taxon>
        <taxon>Acari</taxon>
        <taxon>Parasitiformes</taxon>
        <taxon>Ixodida</taxon>
        <taxon>Ixodoidea</taxon>
        <taxon>Ixodidae</taxon>
        <taxon>Rhipicephalinae</taxon>
        <taxon>Rhipicephalus</taxon>
        <taxon>Rhipicephalus</taxon>
    </lineage>
</organism>
<dbReference type="InterPro" id="IPR032675">
    <property type="entry name" value="LRR_dom_sf"/>
</dbReference>
<proteinExistence type="predicted"/>
<name>A0A9D4SRQ6_RHISA</name>